<dbReference type="AlphaFoldDB" id="A0A6J7K2G1"/>
<comment type="cofactor">
    <cofactor evidence="1">
        <name>Zn(2+)</name>
        <dbReference type="ChEBI" id="CHEBI:29105"/>
    </cofactor>
</comment>
<protein>
    <submittedName>
        <fullName evidence="5">Unannotated protein</fullName>
    </submittedName>
</protein>
<organism evidence="5">
    <name type="scientific">freshwater metagenome</name>
    <dbReference type="NCBI Taxonomy" id="449393"/>
    <lineage>
        <taxon>unclassified sequences</taxon>
        <taxon>metagenomes</taxon>
        <taxon>ecological metagenomes</taxon>
    </lineage>
</organism>
<dbReference type="Gene3D" id="3.20.20.70">
    <property type="entry name" value="Aldolase class I"/>
    <property type="match status" value="1"/>
</dbReference>
<evidence type="ECO:0000256" key="2">
    <source>
        <dbReference type="ARBA" id="ARBA00022679"/>
    </source>
</evidence>
<gene>
    <name evidence="5" type="ORF">UFOPK3564_03405</name>
</gene>
<keyword evidence="4" id="KW-0862">Zinc</keyword>
<keyword evidence="3" id="KW-0479">Metal-binding</keyword>
<dbReference type="Pfam" id="PF05853">
    <property type="entry name" value="BKACE"/>
    <property type="match status" value="1"/>
</dbReference>
<dbReference type="PANTHER" id="PTHR37418:SF2">
    <property type="entry name" value="3-KETO-5-AMINOHEXANOATE CLEAVAGE ENZYME"/>
    <property type="match status" value="1"/>
</dbReference>
<dbReference type="GO" id="GO:0043720">
    <property type="term" value="F:3-keto-5-aminohexanoate cleavage activity"/>
    <property type="evidence" value="ECO:0007669"/>
    <property type="project" value="InterPro"/>
</dbReference>
<dbReference type="InterPro" id="IPR013785">
    <property type="entry name" value="Aldolase_TIM"/>
</dbReference>
<evidence type="ECO:0000256" key="3">
    <source>
        <dbReference type="ARBA" id="ARBA00022723"/>
    </source>
</evidence>
<accession>A0A6J7K2G1</accession>
<keyword evidence="2" id="KW-0808">Transferase</keyword>
<sequence>MQPLIIQCAVTGSADPDPERRPNLPTTPGRIIEESLEAWRAGATVLHLHAREADGTPTQRREAFEPLVDGIRAAGCDAILNLSCGTAAGRAERDERLAPLALRPEMASFDCGTINFGERIFEGDLPFLRRMAAAFGEHGVAPELECFDTGHVGLALQLREEGVLPPGPLVVQLVLGIPGTGVPATIAQVEHMRALLPPEASWSVAAPGAAQLPMTAYSILAGGHVRTGLEDNLHYRRGERATNARLVERVVRLAAELERPVATPQEARELLGVRA</sequence>
<evidence type="ECO:0000256" key="1">
    <source>
        <dbReference type="ARBA" id="ARBA00001947"/>
    </source>
</evidence>
<name>A0A6J7K2G1_9ZZZZ</name>
<dbReference type="PANTHER" id="PTHR37418">
    <property type="entry name" value="3-KETO-5-AMINOHEXANOATE CLEAVAGE ENZYME-RELATED"/>
    <property type="match status" value="1"/>
</dbReference>
<reference evidence="5" key="1">
    <citation type="submission" date="2020-05" db="EMBL/GenBank/DDBJ databases">
        <authorList>
            <person name="Chiriac C."/>
            <person name="Salcher M."/>
            <person name="Ghai R."/>
            <person name="Kavagutti S V."/>
        </authorList>
    </citation>
    <scope>NUCLEOTIDE SEQUENCE</scope>
</reference>
<evidence type="ECO:0000256" key="4">
    <source>
        <dbReference type="ARBA" id="ARBA00022833"/>
    </source>
</evidence>
<evidence type="ECO:0000313" key="5">
    <source>
        <dbReference type="EMBL" id="CAB4949377.1"/>
    </source>
</evidence>
<dbReference type="InterPro" id="IPR008567">
    <property type="entry name" value="BKACE"/>
</dbReference>
<dbReference type="EMBL" id="CAFBMK010000325">
    <property type="protein sequence ID" value="CAB4949377.1"/>
    <property type="molecule type" value="Genomic_DNA"/>
</dbReference>
<dbReference type="GO" id="GO:0046872">
    <property type="term" value="F:metal ion binding"/>
    <property type="evidence" value="ECO:0007669"/>
    <property type="project" value="UniProtKB-KW"/>
</dbReference>
<proteinExistence type="predicted"/>